<feature type="region of interest" description="Disordered" evidence="1">
    <location>
        <begin position="82"/>
        <end position="103"/>
    </location>
</feature>
<feature type="compositionally biased region" description="Polar residues" evidence="1">
    <location>
        <begin position="1"/>
        <end position="10"/>
    </location>
</feature>
<organism evidence="2 3">
    <name type="scientific">Araneus ventricosus</name>
    <name type="common">Orbweaver spider</name>
    <name type="synonym">Epeira ventricosa</name>
    <dbReference type="NCBI Taxonomy" id="182803"/>
    <lineage>
        <taxon>Eukaryota</taxon>
        <taxon>Metazoa</taxon>
        <taxon>Ecdysozoa</taxon>
        <taxon>Arthropoda</taxon>
        <taxon>Chelicerata</taxon>
        <taxon>Arachnida</taxon>
        <taxon>Araneae</taxon>
        <taxon>Araneomorphae</taxon>
        <taxon>Entelegynae</taxon>
        <taxon>Araneoidea</taxon>
        <taxon>Araneidae</taxon>
        <taxon>Araneus</taxon>
    </lineage>
</organism>
<dbReference type="AlphaFoldDB" id="A0A4Y2NHB3"/>
<sequence length="103" mass="11166">MPDVVGSSSHIVDENPPKRTKWGPAKLYMPEEHNVQPPTAAALEVRFAQPSTTTAAPQPSTASKMRFVQPPTAVAVGSPLRRDQRRTNNMGVGRRYPSLCGAN</sequence>
<protein>
    <submittedName>
        <fullName evidence="2">Uncharacterized protein</fullName>
    </submittedName>
</protein>
<evidence type="ECO:0000313" key="3">
    <source>
        <dbReference type="Proteomes" id="UP000499080"/>
    </source>
</evidence>
<evidence type="ECO:0000256" key="1">
    <source>
        <dbReference type="SAM" id="MobiDB-lite"/>
    </source>
</evidence>
<accession>A0A4Y2NHB3</accession>
<keyword evidence="3" id="KW-1185">Reference proteome</keyword>
<name>A0A4Y2NHB3_ARAVE</name>
<dbReference type="Proteomes" id="UP000499080">
    <property type="component" value="Unassembled WGS sequence"/>
</dbReference>
<evidence type="ECO:0000313" key="2">
    <source>
        <dbReference type="EMBL" id="GBN38848.1"/>
    </source>
</evidence>
<reference evidence="2 3" key="1">
    <citation type="journal article" date="2019" name="Sci. Rep.">
        <title>Orb-weaving spider Araneus ventricosus genome elucidates the spidroin gene catalogue.</title>
        <authorList>
            <person name="Kono N."/>
            <person name="Nakamura H."/>
            <person name="Ohtoshi R."/>
            <person name="Moran D.A.P."/>
            <person name="Shinohara A."/>
            <person name="Yoshida Y."/>
            <person name="Fujiwara M."/>
            <person name="Mori M."/>
            <person name="Tomita M."/>
            <person name="Arakawa K."/>
        </authorList>
    </citation>
    <scope>NUCLEOTIDE SEQUENCE [LARGE SCALE GENOMIC DNA]</scope>
</reference>
<feature type="region of interest" description="Disordered" evidence="1">
    <location>
        <begin position="1"/>
        <end position="24"/>
    </location>
</feature>
<dbReference type="EMBL" id="BGPR01009249">
    <property type="protein sequence ID" value="GBN38848.1"/>
    <property type="molecule type" value="Genomic_DNA"/>
</dbReference>
<proteinExistence type="predicted"/>
<comment type="caution">
    <text evidence="2">The sequence shown here is derived from an EMBL/GenBank/DDBJ whole genome shotgun (WGS) entry which is preliminary data.</text>
</comment>
<gene>
    <name evidence="2" type="ORF">AVEN_265127_1</name>
</gene>